<sequence>MTTATANDCTPSRPSITVLLTSACDHVGLIRCFRDAADALDITVRFIAAAPRPRISPACLISDEFHALPPIDHADFVDQLIRLCVETGVDLVLPGSPLDLARLAEARLPLQEMDTTVLTGNPVAIELSRDDAALDSLARSIGAPRLRNGDAQLRRSTATLSVDLPDAPAPVDPPPLPAERTIVAQMLFDADGGLLFSGSFELIRLSPCVDVATTVDDVRIDAAIRRLTDAIGRMTGPLVAEFVRTGTGTIHLAAVRPMLSDHYVLVDRAGGGIARWLLARAAGLADAADFRWTPGLQMMTYSKPLFFAGGTLDESMSRFA</sequence>
<evidence type="ECO:0000313" key="3">
    <source>
        <dbReference type="Proteomes" id="UP001302249"/>
    </source>
</evidence>
<dbReference type="Proteomes" id="UP001302249">
    <property type="component" value="Chromosome"/>
</dbReference>
<protein>
    <recommendedName>
        <fullName evidence="1">PylC N-terminal domain-containing protein</fullName>
    </recommendedName>
</protein>
<dbReference type="InterPro" id="IPR048764">
    <property type="entry name" value="PylC_N"/>
</dbReference>
<proteinExistence type="predicted"/>
<name>A0ABZ0B9X9_9SPHN</name>
<organism evidence="2 3">
    <name type="scientific">Stakelama saccharophila</name>
    <dbReference type="NCBI Taxonomy" id="3075605"/>
    <lineage>
        <taxon>Bacteria</taxon>
        <taxon>Pseudomonadati</taxon>
        <taxon>Pseudomonadota</taxon>
        <taxon>Alphaproteobacteria</taxon>
        <taxon>Sphingomonadales</taxon>
        <taxon>Sphingomonadaceae</taxon>
        <taxon>Stakelama</taxon>
    </lineage>
</organism>
<accession>A0ABZ0B9X9</accession>
<gene>
    <name evidence="2" type="ORF">RPR59_02855</name>
</gene>
<dbReference type="Gene3D" id="3.40.50.20">
    <property type="match status" value="1"/>
</dbReference>
<feature type="domain" description="PylC N-terminal" evidence="1">
    <location>
        <begin position="18"/>
        <end position="117"/>
    </location>
</feature>
<keyword evidence="3" id="KW-1185">Reference proteome</keyword>
<dbReference type="Pfam" id="PF21360">
    <property type="entry name" value="PylC-like_N"/>
    <property type="match status" value="1"/>
</dbReference>
<dbReference type="RefSeq" id="WP_313916465.1">
    <property type="nucleotide sequence ID" value="NZ_CP135076.1"/>
</dbReference>
<dbReference type="EMBL" id="CP135076">
    <property type="protein sequence ID" value="WNO54217.1"/>
    <property type="molecule type" value="Genomic_DNA"/>
</dbReference>
<evidence type="ECO:0000259" key="1">
    <source>
        <dbReference type="Pfam" id="PF21360"/>
    </source>
</evidence>
<reference evidence="2 3" key="1">
    <citation type="submission" date="2023-09" db="EMBL/GenBank/DDBJ databases">
        <authorList>
            <person name="Rey-Velasco X."/>
        </authorList>
    </citation>
    <scope>NUCLEOTIDE SEQUENCE [LARGE SCALE GENOMIC DNA]</scope>
    <source>
        <strain evidence="2 3">W311</strain>
    </source>
</reference>
<evidence type="ECO:0000313" key="2">
    <source>
        <dbReference type="EMBL" id="WNO54217.1"/>
    </source>
</evidence>